<dbReference type="NCBIfam" id="TIGR00060">
    <property type="entry name" value="L18_bact"/>
    <property type="match status" value="1"/>
</dbReference>
<dbReference type="Gene3D" id="3.30.420.100">
    <property type="match status" value="1"/>
</dbReference>
<comment type="caution">
    <text evidence="8">The sequence shown here is derived from an EMBL/GenBank/DDBJ whole genome shotgun (WGS) entry which is preliminary data.</text>
</comment>
<organism evidence="8 9">
    <name type="scientific">Caldimicrobium thiodismutans</name>
    <dbReference type="NCBI Taxonomy" id="1653476"/>
    <lineage>
        <taxon>Bacteria</taxon>
        <taxon>Pseudomonadati</taxon>
        <taxon>Thermodesulfobacteriota</taxon>
        <taxon>Thermodesulfobacteria</taxon>
        <taxon>Thermodesulfobacteriales</taxon>
        <taxon>Thermodesulfobacteriaceae</taxon>
        <taxon>Caldimicrobium</taxon>
    </lineage>
</organism>
<dbReference type="Proteomes" id="UP000235731">
    <property type="component" value="Unassembled WGS sequence"/>
</dbReference>
<protein>
    <recommendedName>
        <fullName evidence="6 7">Large ribosomal subunit protein uL18</fullName>
    </recommendedName>
</protein>
<comment type="similarity">
    <text evidence="1 7">Belongs to the universal ribosomal protein uL18 family.</text>
</comment>
<comment type="subunit">
    <text evidence="7">Part of the 50S ribosomal subunit; part of the 5S rRNA/L5/L18/L25 subcomplex. Contacts the 5S and 23S rRNAs.</text>
</comment>
<evidence type="ECO:0000313" key="9">
    <source>
        <dbReference type="Proteomes" id="UP000235731"/>
    </source>
</evidence>
<keyword evidence="4 7" id="KW-0689">Ribosomal protein</keyword>
<dbReference type="GO" id="GO:0022625">
    <property type="term" value="C:cytosolic large ribosomal subunit"/>
    <property type="evidence" value="ECO:0007669"/>
    <property type="project" value="TreeGrafter"/>
</dbReference>
<proteinExistence type="inferred from homology"/>
<dbReference type="InterPro" id="IPR004389">
    <property type="entry name" value="Ribosomal_uL18_bac-type"/>
</dbReference>
<gene>
    <name evidence="7" type="primary">rplR</name>
    <name evidence="8" type="ORF">C0197_00895</name>
</gene>
<dbReference type="Pfam" id="PF00861">
    <property type="entry name" value="Ribosomal_L18p"/>
    <property type="match status" value="1"/>
</dbReference>
<dbReference type="InterPro" id="IPR005484">
    <property type="entry name" value="Ribosomal_uL18_bac/plant/anim"/>
</dbReference>
<reference evidence="8 9" key="1">
    <citation type="submission" date="2018-01" db="EMBL/GenBank/DDBJ databases">
        <title>Metagenomic assembled genomes from two thermal pools in the Uzon Caldera, Kamchatka, Russia.</title>
        <authorList>
            <person name="Wilkins L."/>
            <person name="Ettinger C."/>
        </authorList>
    </citation>
    <scope>NUCLEOTIDE SEQUENCE [LARGE SCALE GENOMIC DNA]</scope>
    <source>
        <strain evidence="8">ZAV-15</strain>
    </source>
</reference>
<keyword evidence="2 7" id="KW-0699">rRNA-binding</keyword>
<dbReference type="PANTHER" id="PTHR12899">
    <property type="entry name" value="39S RIBOSOMAL PROTEIN L18, MITOCHONDRIAL"/>
    <property type="match status" value="1"/>
</dbReference>
<dbReference type="GO" id="GO:0008097">
    <property type="term" value="F:5S rRNA binding"/>
    <property type="evidence" value="ECO:0007669"/>
    <property type="project" value="TreeGrafter"/>
</dbReference>
<name>A0A2N7PL07_9BACT</name>
<keyword evidence="3 7" id="KW-0694">RNA-binding</keyword>
<sequence>MRPEVKVEKRLRRKKRVRKKVFGTPERPRLSVFRSKKQIYAQIIDDTRGHTLVACSSLTPEIREKIKELKEKGEIKNKLEIAFLVGKYLAEKAKAKGITKVVFDRGGYKYHGRVKALAEGARSGGLEF</sequence>
<dbReference type="HAMAP" id="MF_01337_B">
    <property type="entry name" value="Ribosomal_uL18_B"/>
    <property type="match status" value="1"/>
</dbReference>
<evidence type="ECO:0000256" key="6">
    <source>
        <dbReference type="ARBA" id="ARBA00035197"/>
    </source>
</evidence>
<dbReference type="EMBL" id="PNIE01000014">
    <property type="protein sequence ID" value="PMP64300.1"/>
    <property type="molecule type" value="Genomic_DNA"/>
</dbReference>
<dbReference type="CDD" id="cd00432">
    <property type="entry name" value="Ribosomal_L18_L5e"/>
    <property type="match status" value="1"/>
</dbReference>
<comment type="function">
    <text evidence="7">This is one of the proteins that bind and probably mediate the attachment of the 5S RNA into the large ribosomal subunit, where it forms part of the central protuberance.</text>
</comment>
<dbReference type="FunFam" id="3.30.420.100:FF:000001">
    <property type="entry name" value="50S ribosomal protein L18"/>
    <property type="match status" value="1"/>
</dbReference>
<evidence type="ECO:0000256" key="2">
    <source>
        <dbReference type="ARBA" id="ARBA00022730"/>
    </source>
</evidence>
<dbReference type="SUPFAM" id="SSF53137">
    <property type="entry name" value="Translational machinery components"/>
    <property type="match status" value="1"/>
</dbReference>
<dbReference type="GO" id="GO:0006412">
    <property type="term" value="P:translation"/>
    <property type="evidence" value="ECO:0007669"/>
    <property type="project" value="UniProtKB-UniRule"/>
</dbReference>
<evidence type="ECO:0000256" key="5">
    <source>
        <dbReference type="ARBA" id="ARBA00023274"/>
    </source>
</evidence>
<evidence type="ECO:0000256" key="4">
    <source>
        <dbReference type="ARBA" id="ARBA00022980"/>
    </source>
</evidence>
<evidence type="ECO:0000256" key="3">
    <source>
        <dbReference type="ARBA" id="ARBA00022884"/>
    </source>
</evidence>
<evidence type="ECO:0000256" key="7">
    <source>
        <dbReference type="HAMAP-Rule" id="MF_01337"/>
    </source>
</evidence>
<evidence type="ECO:0000313" key="8">
    <source>
        <dbReference type="EMBL" id="PMP64300.1"/>
    </source>
</evidence>
<keyword evidence="5 7" id="KW-0687">Ribonucleoprotein</keyword>
<dbReference type="AlphaFoldDB" id="A0A2N7PL07"/>
<dbReference type="PANTHER" id="PTHR12899:SF3">
    <property type="entry name" value="LARGE RIBOSOMAL SUBUNIT PROTEIN UL18M"/>
    <property type="match status" value="1"/>
</dbReference>
<accession>A0A2N7PL07</accession>
<evidence type="ECO:0000256" key="1">
    <source>
        <dbReference type="ARBA" id="ARBA00007116"/>
    </source>
</evidence>
<dbReference type="GO" id="GO:0003735">
    <property type="term" value="F:structural constituent of ribosome"/>
    <property type="evidence" value="ECO:0007669"/>
    <property type="project" value="InterPro"/>
</dbReference>
<dbReference type="InterPro" id="IPR057268">
    <property type="entry name" value="Ribosomal_L18"/>
</dbReference>